<dbReference type="Proteomes" id="UP000196368">
    <property type="component" value="Unassembled WGS sequence"/>
</dbReference>
<sequence length="299" mass="32998">MKHFSVLFVLLAAAVLASGCKTVRIEGPAVSVPAAKPRLEQAKTSLKNKKEAAITLPPTLGGLISSDRWLIHNAKQQEEFIGHVSYANDVYTFRSDYALSDRPKNRIFVRGNVYLKQAKPGEPVYEAYADRGTYLYQKKTGDLLADPGKEIRLIYSEKGQAPVTAQAQLAYFDLEQGRFVLNKDVRVQRPTPQGMQTMSAQKVTYRQPQNLLTLEGGAQVSDEQRTLAAQTIIYDGTKNYSYAYGSRPLLTGSSEQGTFAIIADKVQSDNEGNKITMDGKVQGWLVSPAINEAAVNDKF</sequence>
<dbReference type="AlphaFoldDB" id="A0A1Y4DJ64"/>
<keyword evidence="1" id="KW-0732">Signal</keyword>
<evidence type="ECO:0000256" key="1">
    <source>
        <dbReference type="SAM" id="SignalP"/>
    </source>
</evidence>
<gene>
    <name evidence="2" type="ORF">B5F75_03835</name>
</gene>
<name>A0A1Y4DJ64_9BACT</name>
<feature type="chain" id="PRO_5013277477" evidence="1">
    <location>
        <begin position="18"/>
        <end position="299"/>
    </location>
</feature>
<dbReference type="Gene3D" id="2.60.450.10">
    <property type="entry name" value="Lipopolysaccharide (LPS) transport protein A like domain"/>
    <property type="match status" value="2"/>
</dbReference>
<dbReference type="PROSITE" id="PS51257">
    <property type="entry name" value="PROKAR_LIPOPROTEIN"/>
    <property type="match status" value="1"/>
</dbReference>
<evidence type="ECO:0000313" key="3">
    <source>
        <dbReference type="Proteomes" id="UP000196368"/>
    </source>
</evidence>
<keyword evidence="3" id="KW-1185">Reference proteome</keyword>
<reference evidence="3" key="1">
    <citation type="submission" date="2017-04" db="EMBL/GenBank/DDBJ databases">
        <title>Function of individual gut microbiota members based on whole genome sequencing of pure cultures obtained from chicken caecum.</title>
        <authorList>
            <person name="Medvecky M."/>
            <person name="Cejkova D."/>
            <person name="Polansky O."/>
            <person name="Karasova D."/>
            <person name="Kubasova T."/>
            <person name="Cizek A."/>
            <person name="Rychlik I."/>
        </authorList>
    </citation>
    <scope>NUCLEOTIDE SEQUENCE [LARGE SCALE GENOMIC DNA]</scope>
    <source>
        <strain evidence="3">An273</strain>
    </source>
</reference>
<protein>
    <submittedName>
        <fullName evidence="2">Uncharacterized protein</fullName>
    </submittedName>
</protein>
<evidence type="ECO:0000313" key="2">
    <source>
        <dbReference type="EMBL" id="OUO56988.1"/>
    </source>
</evidence>
<dbReference type="RefSeq" id="WP_087288121.1">
    <property type="nucleotide sequence ID" value="NZ_NFJD01000002.1"/>
</dbReference>
<accession>A0A1Y4DJ64</accession>
<proteinExistence type="predicted"/>
<organism evidence="2 3">
    <name type="scientific">Candidatus Avelusimicrobium gallicola</name>
    <dbReference type="NCBI Taxonomy" id="2562704"/>
    <lineage>
        <taxon>Bacteria</taxon>
        <taxon>Pseudomonadati</taxon>
        <taxon>Elusimicrobiota</taxon>
        <taxon>Elusimicrobia</taxon>
        <taxon>Elusimicrobiales</taxon>
        <taxon>Elusimicrobiaceae</taxon>
        <taxon>Candidatus Avelusimicrobium</taxon>
    </lineage>
</organism>
<feature type="signal peptide" evidence="1">
    <location>
        <begin position="1"/>
        <end position="17"/>
    </location>
</feature>
<comment type="caution">
    <text evidence="2">The sequence shown here is derived from an EMBL/GenBank/DDBJ whole genome shotgun (WGS) entry which is preliminary data.</text>
</comment>
<dbReference type="EMBL" id="NFJD01000002">
    <property type="protein sequence ID" value="OUO56988.1"/>
    <property type="molecule type" value="Genomic_DNA"/>
</dbReference>